<evidence type="ECO:0000313" key="2">
    <source>
        <dbReference type="Proteomes" id="UP000236544"/>
    </source>
</evidence>
<protein>
    <submittedName>
        <fullName evidence="1">LAQU0S10e01926g1_1</fullName>
    </submittedName>
</protein>
<proteinExistence type="predicted"/>
<accession>A0A0P1L286</accession>
<organism evidence="1 2">
    <name type="scientific">Lachancea quebecensis</name>
    <dbReference type="NCBI Taxonomy" id="1654605"/>
    <lineage>
        <taxon>Eukaryota</taxon>
        <taxon>Fungi</taxon>
        <taxon>Dikarya</taxon>
        <taxon>Ascomycota</taxon>
        <taxon>Saccharomycotina</taxon>
        <taxon>Saccharomycetes</taxon>
        <taxon>Saccharomycetales</taxon>
        <taxon>Saccharomycetaceae</taxon>
        <taxon>Lachancea</taxon>
    </lineage>
</organism>
<keyword evidence="2" id="KW-1185">Reference proteome</keyword>
<name>A0A0P1L286_9SACH</name>
<gene>
    <name evidence="1" type="ORF">LAQU0_S10e01926g</name>
</gene>
<evidence type="ECO:0000313" key="1">
    <source>
        <dbReference type="EMBL" id="CUS23503.1"/>
    </source>
</evidence>
<dbReference type="OrthoDB" id="1879at2759"/>
<dbReference type="AlphaFoldDB" id="A0A0P1L286"/>
<reference evidence="2" key="1">
    <citation type="submission" date="2015-10" db="EMBL/GenBank/DDBJ databases">
        <authorList>
            <person name="Devillers H."/>
        </authorList>
    </citation>
    <scope>NUCLEOTIDE SEQUENCE [LARGE SCALE GENOMIC DNA]</scope>
</reference>
<sequence>MDVSSIPHYHAGTEDDASMFEELWKLLKNNPASIHALLNHEVMSRPVQALVDCLVQEHLEKRLVCLCILDFKLHSGCALLSHSEVLKATFSTISMAKADPKAIGACLRLLNTILASVGNTQPVELRSSDLDCITAEILTNENAAVLMDYIYLTLTHPWTQENEARQWLTELHRSGILWWLRHRLSSVLKLDFLEALFEDTMKLAYHTFVQAMQTFLRNQGVAKHLQFCGASQFSKLFDARDLKEHAADALVTLKIKPKVGSAATPYQLLDYFAKNPVESQTFWRALALDGPFLEPMWISPSRNMFMHASKTFMHEFAKLQCSVKDFVLRVHSRYSASQGKLTGESKYATSAFEIGRDPVTNSSYIKVDRMFAPGAQSGKWEELSEKILCLSRLDGTLYVVRVTVVRKDNSMLQLSISSGDVLSLQSCQILSTLNQELDLQTKALDAFLKSNLESEKLYTMTPMENIVQNKRPARSALISHLFSNEQQVKNFLDENLQDIERDPSKRRLVSIKEGISLDFEEKKWTRENALECVPRHEFTSEQINSVISGVRECVSCVNGDVGTGKATAVALILDNLYLNSFYERFPQSGCRFFVLCDTDETCHKIAGYLSCIREQSVVHYSDEVNSLIERKKKGVKDILSKIQEIAGLLNIPGDHSSSVPAALSFLQHFLEPIIHDYRSKIHTNEDVCNNVFALLKNKTSASTKSEITKRIIEASRQVSVMYDLLQKWQFLFLDGDLTKTLIESCDLFLIGKDNFQRLIIEGKSNFNSFENLIICNAEFLEPSEIWRALSLNTSWHKILFSGDFVNSPLPYIAQQLFPSMLQVRLTASFNTSHEVLKIRFPFEQEPDPIPALHPPVQFIKTPGEAVNNVNWDEAEYCVLLYAYLRLTGYPAQSISILALNPYQKYAVDTELDDWLESKPSHKSIRRPNCVNSLERNRSHRNEIVIVSTAGIQPNAAFLSRYARKGMLVLGINGGDLQVAANERFPSVKSGERKVSQVQDIEQLKSLVSNLLVSKRPQRRP</sequence>
<dbReference type="Proteomes" id="UP000236544">
    <property type="component" value="Unassembled WGS sequence"/>
</dbReference>
<dbReference type="EMBL" id="LN890547">
    <property type="protein sequence ID" value="CUS23503.1"/>
    <property type="molecule type" value="Genomic_DNA"/>
</dbReference>